<dbReference type="InterPro" id="IPR001005">
    <property type="entry name" value="SANT/Myb"/>
</dbReference>
<evidence type="ECO:0000256" key="2">
    <source>
        <dbReference type="ARBA" id="ARBA00023117"/>
    </source>
</evidence>
<feature type="compositionally biased region" description="Basic and acidic residues" evidence="5">
    <location>
        <begin position="541"/>
        <end position="564"/>
    </location>
</feature>
<keyword evidence="2 4" id="KW-0103">Bromodomain</keyword>
<feature type="compositionally biased region" description="Acidic residues" evidence="5">
    <location>
        <begin position="102"/>
        <end position="111"/>
    </location>
</feature>
<dbReference type="PROSITE" id="PS00633">
    <property type="entry name" value="BROMODOMAIN_1"/>
    <property type="match status" value="1"/>
</dbReference>
<dbReference type="InterPro" id="IPR018359">
    <property type="entry name" value="Bromodomain_CS"/>
</dbReference>
<accession>A0ABQ7DEP3</accession>
<dbReference type="CDD" id="cd04369">
    <property type="entry name" value="Bromodomain"/>
    <property type="match status" value="1"/>
</dbReference>
<feature type="region of interest" description="Disordered" evidence="5">
    <location>
        <begin position="1"/>
        <end position="26"/>
    </location>
</feature>
<dbReference type="SMART" id="SM00717">
    <property type="entry name" value="SANT"/>
    <property type="match status" value="1"/>
</dbReference>
<feature type="compositionally biased region" description="Basic and acidic residues" evidence="5">
    <location>
        <begin position="150"/>
        <end position="169"/>
    </location>
</feature>
<evidence type="ECO:0000256" key="4">
    <source>
        <dbReference type="PROSITE-ProRule" id="PRU00035"/>
    </source>
</evidence>
<comment type="caution">
    <text evidence="9">The sequence shown here is derived from an EMBL/GenBank/DDBJ whole genome shotgun (WGS) entry which is preliminary data.</text>
</comment>
<feature type="compositionally biased region" description="Basic and acidic residues" evidence="5">
    <location>
        <begin position="509"/>
        <end position="532"/>
    </location>
</feature>
<dbReference type="Gene3D" id="1.10.10.60">
    <property type="entry name" value="Homeodomain-like"/>
    <property type="match status" value="1"/>
</dbReference>
<reference evidence="9 10" key="1">
    <citation type="journal article" date="2020" name="BMC Genomics">
        <title>Intraspecific diversification of the crop wild relative Brassica cretica Lam. using demographic model selection.</title>
        <authorList>
            <person name="Kioukis A."/>
            <person name="Michalopoulou V.A."/>
            <person name="Briers L."/>
            <person name="Pirintsos S."/>
            <person name="Studholme D.J."/>
            <person name="Pavlidis P."/>
            <person name="Sarris P.F."/>
        </authorList>
    </citation>
    <scope>NUCLEOTIDE SEQUENCE [LARGE SCALE GENOMIC DNA]</scope>
    <source>
        <strain evidence="10">cv. PFS-1207/04</strain>
    </source>
</reference>
<dbReference type="InterPro" id="IPR017930">
    <property type="entry name" value="Myb_dom"/>
</dbReference>
<dbReference type="PROSITE" id="PS51294">
    <property type="entry name" value="HTH_MYB"/>
    <property type="match status" value="1"/>
</dbReference>
<evidence type="ECO:0000259" key="7">
    <source>
        <dbReference type="PROSITE" id="PS50090"/>
    </source>
</evidence>
<feature type="domain" description="Bromo" evidence="6">
    <location>
        <begin position="340"/>
        <end position="411"/>
    </location>
</feature>
<evidence type="ECO:0000256" key="5">
    <source>
        <dbReference type="SAM" id="MobiDB-lite"/>
    </source>
</evidence>
<dbReference type="InterPro" id="IPR009057">
    <property type="entry name" value="Homeodomain-like_sf"/>
</dbReference>
<dbReference type="Pfam" id="PF00249">
    <property type="entry name" value="Myb_DNA-binding"/>
    <property type="match status" value="1"/>
</dbReference>
<evidence type="ECO:0000259" key="8">
    <source>
        <dbReference type="PROSITE" id="PS51294"/>
    </source>
</evidence>
<feature type="compositionally biased region" description="Basic and acidic residues" evidence="5">
    <location>
        <begin position="573"/>
        <end position="620"/>
    </location>
</feature>
<evidence type="ECO:0000313" key="10">
    <source>
        <dbReference type="Proteomes" id="UP000266723"/>
    </source>
</evidence>
<dbReference type="Gene3D" id="1.20.920.10">
    <property type="entry name" value="Bromodomain-like"/>
    <property type="match status" value="1"/>
</dbReference>
<gene>
    <name evidence="9" type="ORF">DY000_02032168</name>
</gene>
<feature type="region of interest" description="Disordered" evidence="5">
    <location>
        <begin position="210"/>
        <end position="328"/>
    </location>
</feature>
<dbReference type="CDD" id="cd00167">
    <property type="entry name" value="SANT"/>
    <property type="match status" value="1"/>
</dbReference>
<dbReference type="SUPFAM" id="SSF47370">
    <property type="entry name" value="Bromodomain"/>
    <property type="match status" value="1"/>
</dbReference>
<dbReference type="SMART" id="SM00297">
    <property type="entry name" value="BROMO"/>
    <property type="match status" value="1"/>
</dbReference>
<feature type="compositionally biased region" description="Basic and acidic residues" evidence="5">
    <location>
        <begin position="210"/>
        <end position="229"/>
    </location>
</feature>
<name>A0ABQ7DEP3_BRACR</name>
<sequence length="659" mass="74000">MNDDYTTNIHSCSDSDNKRNGDGNGNGNQYQISQVWGTWEELLLTCAVKRHGSKDWDSVAKEVGSRSSLDASGTSCRLKYQDLKRRFQDSVDDDGRGNNEAVAEDEEDTDGEIPWLEQLRSLRVAELRRDVQRCDESILWLQLKVKKLEEENDGHDGDDRPDLVEDGSKAVRSINDETEPTRLNRETSNSTASVGKIAKWLQLKVKKLEEENDGHDGDDRPDLVEDGSKAVRSINDETEPTRLNRETSNSTASVGKIADHERLSGDNSKNPDPDHMAATEEEEGTISRRSGMSQSVELGESGTSTVNRKRKGHEYMSGEDNIKPDGNQSQPLIEIIKLIRSHPRGSVFASRLRSQETKDYKRVIRQHLDIKTIEKKMEKGSYVSSSLSFYRDLKLLFTNAIVFFPTSYSEYVAAQELRTLVSNEMKKTTGISSHRVIKSEGGSLVSKQKTSAPPLVGCKKKSFASKKALPSSSSFKQKDEIQVSEEKDVTTTAIATRSSRRTSKGMEVVAKDTKMGRDKNSNKKQTDSKADSSNDDDEKEETPKTEKKMASEKKKKKSVAEFLKRIKNNSPHKGKETTSKDQKKSDGNVKKDNSKAKPRELRSDGTGKKKVEVESTENKRSSKRKQLKKEAVEETATATRKRGRESGKDNQQPKKRNKR</sequence>
<dbReference type="Proteomes" id="UP000266723">
    <property type="component" value="Unassembled WGS sequence"/>
</dbReference>
<evidence type="ECO:0000313" key="9">
    <source>
        <dbReference type="EMBL" id="KAF3575848.1"/>
    </source>
</evidence>
<feature type="region of interest" description="Disordered" evidence="5">
    <location>
        <begin position="89"/>
        <end position="112"/>
    </location>
</feature>
<feature type="compositionally biased region" description="Basic and acidic residues" evidence="5">
    <location>
        <begin position="476"/>
        <end position="489"/>
    </location>
</feature>
<feature type="compositionally biased region" description="Basic and acidic residues" evidence="5">
    <location>
        <begin position="257"/>
        <end position="278"/>
    </location>
</feature>
<keyword evidence="10" id="KW-1185">Reference proteome</keyword>
<dbReference type="InterPro" id="IPR036427">
    <property type="entry name" value="Bromodomain-like_sf"/>
</dbReference>
<evidence type="ECO:0000256" key="1">
    <source>
        <dbReference type="ARBA" id="ARBA00004123"/>
    </source>
</evidence>
<feature type="domain" description="HTH myb-type" evidence="8">
    <location>
        <begin position="40"/>
        <end position="88"/>
    </location>
</feature>
<feature type="compositionally biased region" description="Polar residues" evidence="5">
    <location>
        <begin position="1"/>
        <end position="12"/>
    </location>
</feature>
<feature type="domain" description="Myb-like" evidence="7">
    <location>
        <begin position="36"/>
        <end position="84"/>
    </location>
</feature>
<dbReference type="PANTHER" id="PTHR37888:SF13">
    <property type="entry name" value="BROMO DOMAIN-CONTAINING PROTEIN"/>
    <property type="match status" value="1"/>
</dbReference>
<evidence type="ECO:0000259" key="6">
    <source>
        <dbReference type="PROSITE" id="PS50014"/>
    </source>
</evidence>
<evidence type="ECO:0000256" key="3">
    <source>
        <dbReference type="ARBA" id="ARBA00023242"/>
    </source>
</evidence>
<dbReference type="SUPFAM" id="SSF46689">
    <property type="entry name" value="Homeodomain-like"/>
    <property type="match status" value="1"/>
</dbReference>
<proteinExistence type="predicted"/>
<dbReference type="PROSITE" id="PS50014">
    <property type="entry name" value="BROMODOMAIN_2"/>
    <property type="match status" value="1"/>
</dbReference>
<organism evidence="9 10">
    <name type="scientific">Brassica cretica</name>
    <name type="common">Mustard</name>
    <dbReference type="NCBI Taxonomy" id="69181"/>
    <lineage>
        <taxon>Eukaryota</taxon>
        <taxon>Viridiplantae</taxon>
        <taxon>Streptophyta</taxon>
        <taxon>Embryophyta</taxon>
        <taxon>Tracheophyta</taxon>
        <taxon>Spermatophyta</taxon>
        <taxon>Magnoliopsida</taxon>
        <taxon>eudicotyledons</taxon>
        <taxon>Gunneridae</taxon>
        <taxon>Pentapetalae</taxon>
        <taxon>rosids</taxon>
        <taxon>malvids</taxon>
        <taxon>Brassicales</taxon>
        <taxon>Brassicaceae</taxon>
        <taxon>Brassiceae</taxon>
        <taxon>Brassica</taxon>
    </lineage>
</organism>
<dbReference type="PROSITE" id="PS50090">
    <property type="entry name" value="MYB_LIKE"/>
    <property type="match status" value="1"/>
</dbReference>
<keyword evidence="3" id="KW-0539">Nucleus</keyword>
<protein>
    <recommendedName>
        <fullName evidence="11">Bromo domain-containing protein</fullName>
    </recommendedName>
</protein>
<dbReference type="PANTHER" id="PTHR37888">
    <property type="entry name" value="DNA-BINDING BROMODOMAIN-CONTAINING PROTEIN"/>
    <property type="match status" value="1"/>
</dbReference>
<feature type="region of interest" description="Disordered" evidence="5">
    <location>
        <begin position="150"/>
        <end position="194"/>
    </location>
</feature>
<dbReference type="Pfam" id="PF00439">
    <property type="entry name" value="Bromodomain"/>
    <property type="match status" value="1"/>
</dbReference>
<feature type="compositionally biased region" description="Basic and acidic residues" evidence="5">
    <location>
        <begin position="313"/>
        <end position="323"/>
    </location>
</feature>
<feature type="region of interest" description="Disordered" evidence="5">
    <location>
        <begin position="474"/>
        <end position="659"/>
    </location>
</feature>
<comment type="subcellular location">
    <subcellularLocation>
        <location evidence="1">Nucleus</location>
    </subcellularLocation>
</comment>
<dbReference type="EMBL" id="QGKV02000649">
    <property type="protein sequence ID" value="KAF3575848.1"/>
    <property type="molecule type" value="Genomic_DNA"/>
</dbReference>
<evidence type="ECO:0008006" key="11">
    <source>
        <dbReference type="Google" id="ProtNLM"/>
    </source>
</evidence>
<feature type="compositionally biased region" description="Polar residues" evidence="5">
    <location>
        <begin position="287"/>
        <end position="306"/>
    </location>
</feature>
<dbReference type="InterPro" id="IPR001487">
    <property type="entry name" value="Bromodomain"/>
</dbReference>